<reference evidence="4" key="1">
    <citation type="submission" date="2024-06" db="EMBL/GenBank/DDBJ databases">
        <title>Multi-omics analyses provide insights into the biosynthesis of the anticancer antibiotic pleurotin in Hohenbuehelia grisea.</title>
        <authorList>
            <person name="Weaver J.A."/>
            <person name="Alberti F."/>
        </authorList>
    </citation>
    <scope>NUCLEOTIDE SEQUENCE [LARGE SCALE GENOMIC DNA]</scope>
    <source>
        <strain evidence="4">T-177</strain>
    </source>
</reference>
<keyword evidence="1" id="KW-0812">Transmembrane</keyword>
<evidence type="ECO:0000313" key="4">
    <source>
        <dbReference type="Proteomes" id="UP001556367"/>
    </source>
</evidence>
<name>A0ABR3J4E5_9AGAR</name>
<protein>
    <recommendedName>
        <fullName evidence="2">DUF6534 domain-containing protein</fullName>
    </recommendedName>
</protein>
<dbReference type="Proteomes" id="UP001556367">
    <property type="component" value="Unassembled WGS sequence"/>
</dbReference>
<comment type="caution">
    <text evidence="3">The sequence shown here is derived from an EMBL/GenBank/DDBJ whole genome shotgun (WGS) entry which is preliminary data.</text>
</comment>
<sequence length="183" mass="20300">MFIFHHDILAERNHIFSVFFGLAKGFGALTDIVATLAMCKLLSTAKTDVHQTKSIVKTIMNYIINRGVIVTVIQTLLVITFYASPKRLDWLALHVNVTKLYANTFFAMLNSREHLKRRLPTHVASSSRHSHSKYHVPLAGSFSAHGHDSEAKEDAGVRADGDNAAYPMSPLPTVSQTVVITKD</sequence>
<evidence type="ECO:0000256" key="1">
    <source>
        <dbReference type="SAM" id="Phobius"/>
    </source>
</evidence>
<feature type="transmembrane region" description="Helical" evidence="1">
    <location>
        <begin position="15"/>
        <end position="42"/>
    </location>
</feature>
<accession>A0ABR3J4E5</accession>
<dbReference type="PANTHER" id="PTHR40465:SF1">
    <property type="entry name" value="DUF6534 DOMAIN-CONTAINING PROTEIN"/>
    <property type="match status" value="1"/>
</dbReference>
<feature type="domain" description="DUF6534" evidence="2">
    <location>
        <begin position="28"/>
        <end position="114"/>
    </location>
</feature>
<dbReference type="Pfam" id="PF20152">
    <property type="entry name" value="DUF6534"/>
    <property type="match status" value="1"/>
</dbReference>
<keyword evidence="1" id="KW-0472">Membrane</keyword>
<feature type="transmembrane region" description="Helical" evidence="1">
    <location>
        <begin position="63"/>
        <end position="84"/>
    </location>
</feature>
<evidence type="ECO:0000313" key="3">
    <source>
        <dbReference type="EMBL" id="KAL0950442.1"/>
    </source>
</evidence>
<keyword evidence="1" id="KW-1133">Transmembrane helix</keyword>
<dbReference type="InterPro" id="IPR045339">
    <property type="entry name" value="DUF6534"/>
</dbReference>
<evidence type="ECO:0000259" key="2">
    <source>
        <dbReference type="Pfam" id="PF20152"/>
    </source>
</evidence>
<gene>
    <name evidence="3" type="ORF">HGRIS_010390</name>
</gene>
<keyword evidence="4" id="KW-1185">Reference proteome</keyword>
<dbReference type="PANTHER" id="PTHR40465">
    <property type="entry name" value="CHROMOSOME 1, WHOLE GENOME SHOTGUN SEQUENCE"/>
    <property type="match status" value="1"/>
</dbReference>
<proteinExistence type="predicted"/>
<dbReference type="EMBL" id="JASNQZ010000012">
    <property type="protein sequence ID" value="KAL0950442.1"/>
    <property type="molecule type" value="Genomic_DNA"/>
</dbReference>
<organism evidence="3 4">
    <name type="scientific">Hohenbuehelia grisea</name>
    <dbReference type="NCBI Taxonomy" id="104357"/>
    <lineage>
        <taxon>Eukaryota</taxon>
        <taxon>Fungi</taxon>
        <taxon>Dikarya</taxon>
        <taxon>Basidiomycota</taxon>
        <taxon>Agaricomycotina</taxon>
        <taxon>Agaricomycetes</taxon>
        <taxon>Agaricomycetidae</taxon>
        <taxon>Agaricales</taxon>
        <taxon>Pleurotineae</taxon>
        <taxon>Pleurotaceae</taxon>
        <taxon>Hohenbuehelia</taxon>
    </lineage>
</organism>